<protein>
    <submittedName>
        <fullName evidence="1">Uncharacterized protein</fullName>
    </submittedName>
</protein>
<organism evidence="1 2">
    <name type="scientific">Gaoshiqia sediminis</name>
    <dbReference type="NCBI Taxonomy" id="2986998"/>
    <lineage>
        <taxon>Bacteria</taxon>
        <taxon>Pseudomonadati</taxon>
        <taxon>Bacteroidota</taxon>
        <taxon>Bacteroidia</taxon>
        <taxon>Marinilabiliales</taxon>
        <taxon>Prolixibacteraceae</taxon>
        <taxon>Gaoshiqia</taxon>
    </lineage>
</organism>
<evidence type="ECO:0000313" key="1">
    <source>
        <dbReference type="EMBL" id="MCW0483666.1"/>
    </source>
</evidence>
<dbReference type="EMBL" id="JAPAAF010000020">
    <property type="protein sequence ID" value="MCW0483666.1"/>
    <property type="molecule type" value="Genomic_DNA"/>
</dbReference>
<accession>A0AA41Y577</accession>
<proteinExistence type="predicted"/>
<dbReference type="AlphaFoldDB" id="A0AA41Y577"/>
<dbReference type="Proteomes" id="UP001163821">
    <property type="component" value="Unassembled WGS sequence"/>
</dbReference>
<evidence type="ECO:0000313" key="2">
    <source>
        <dbReference type="Proteomes" id="UP001163821"/>
    </source>
</evidence>
<name>A0AA41Y577_9BACT</name>
<dbReference type="RefSeq" id="WP_282592268.1">
    <property type="nucleotide sequence ID" value="NZ_JAPAAF010000020.1"/>
</dbReference>
<reference evidence="1" key="1">
    <citation type="submission" date="2022-10" db="EMBL/GenBank/DDBJ databases">
        <title>Gaoshiqiia sediminis gen. nov., sp. nov., isolated from coastal sediment.</title>
        <authorList>
            <person name="Yu W.X."/>
            <person name="Mu D.S."/>
            <person name="Du J.Z."/>
            <person name="Liang Y.Q."/>
        </authorList>
    </citation>
    <scope>NUCLEOTIDE SEQUENCE</scope>
    <source>
        <strain evidence="1">A06</strain>
    </source>
</reference>
<keyword evidence="2" id="KW-1185">Reference proteome</keyword>
<sequence>MTKREFLSKVPDIIDHKVWGYAELEIVVDSKEQKGVCYRHKDKTASCGTYGSTWTEVFENLNKHLINEGYVK</sequence>
<comment type="caution">
    <text evidence="1">The sequence shown here is derived from an EMBL/GenBank/DDBJ whole genome shotgun (WGS) entry which is preliminary data.</text>
</comment>
<gene>
    <name evidence="1" type="ORF">N2K84_13060</name>
</gene>